<accession>A0A399F3G9</accession>
<protein>
    <submittedName>
        <fullName evidence="1">Uncharacterized protein</fullName>
    </submittedName>
</protein>
<proteinExistence type="predicted"/>
<sequence length="134" mass="14134">MPEGRGLRALFGQAAFVKANFDKPPVALTQLTLEGTLTFPLTSASFTFFASDSEPCNTQISGVYICNLGASHIEQVGTANFASGTTQPLQLSGSRLRDGINSGNLWIGVRLDTGGITAGTLQFRNMIAKVALIP</sequence>
<name>A0A399F3G9_9DEIN</name>
<organism evidence="1 2">
    <name type="scientific">Meiothermus granaticius NBRC 107808</name>
    <dbReference type="NCBI Taxonomy" id="1227551"/>
    <lineage>
        <taxon>Bacteria</taxon>
        <taxon>Thermotogati</taxon>
        <taxon>Deinococcota</taxon>
        <taxon>Deinococci</taxon>
        <taxon>Thermales</taxon>
        <taxon>Thermaceae</taxon>
        <taxon>Meiothermus</taxon>
    </lineage>
</organism>
<dbReference type="AlphaFoldDB" id="A0A399F3G9"/>
<dbReference type="EMBL" id="QWLB01000089">
    <property type="protein sequence ID" value="RIH90335.1"/>
    <property type="molecule type" value="Genomic_DNA"/>
</dbReference>
<comment type="caution">
    <text evidence="1">The sequence shown here is derived from an EMBL/GenBank/DDBJ whole genome shotgun (WGS) entry which is preliminary data.</text>
</comment>
<gene>
    <name evidence="1" type="ORF">Mgrana_03261</name>
</gene>
<reference evidence="1" key="1">
    <citation type="submission" date="2018-08" db="EMBL/GenBank/DDBJ databases">
        <title>Meiothermus granaticius genome AF-68 sequencing project.</title>
        <authorList>
            <person name="Da Costa M.S."/>
            <person name="Albuquerque L."/>
            <person name="Raposo P."/>
            <person name="Froufe H.J.C."/>
            <person name="Barroso C.S."/>
            <person name="Egas C."/>
        </authorList>
    </citation>
    <scope>NUCLEOTIDE SEQUENCE [LARGE SCALE GENOMIC DNA]</scope>
    <source>
        <strain evidence="1">AF-68</strain>
    </source>
</reference>
<evidence type="ECO:0000313" key="1">
    <source>
        <dbReference type="EMBL" id="RIH90335.1"/>
    </source>
</evidence>
<evidence type="ECO:0000313" key="2">
    <source>
        <dbReference type="Proteomes" id="UP000266178"/>
    </source>
</evidence>
<keyword evidence="2" id="KW-1185">Reference proteome</keyword>
<dbReference type="Proteomes" id="UP000266178">
    <property type="component" value="Unassembled WGS sequence"/>
</dbReference>